<dbReference type="Pfam" id="PF02754">
    <property type="entry name" value="CCG"/>
    <property type="match status" value="2"/>
</dbReference>
<comment type="caution">
    <text evidence="3">The sequence shown here is derived from an EMBL/GenBank/DDBJ whole genome shotgun (WGS) entry which is preliminary data.</text>
</comment>
<keyword evidence="1" id="KW-0560">Oxidoreductase</keyword>
<proteinExistence type="predicted"/>
<dbReference type="AlphaFoldDB" id="A0A7V2ATI9"/>
<dbReference type="GO" id="GO:0016491">
    <property type="term" value="F:oxidoreductase activity"/>
    <property type="evidence" value="ECO:0007669"/>
    <property type="project" value="UniProtKB-KW"/>
</dbReference>
<accession>A0A7V2ATI9</accession>
<evidence type="ECO:0000313" key="3">
    <source>
        <dbReference type="EMBL" id="HER42984.1"/>
    </source>
</evidence>
<dbReference type="InterPro" id="IPR051278">
    <property type="entry name" value="HdrB/HdrD_reductase"/>
</dbReference>
<feature type="domain" description="Cysteine-rich" evidence="2">
    <location>
        <begin position="3"/>
        <end position="84"/>
    </location>
</feature>
<name>A0A7V2ATI9_UNCEI</name>
<evidence type="ECO:0000259" key="2">
    <source>
        <dbReference type="Pfam" id="PF02754"/>
    </source>
</evidence>
<dbReference type="Gene3D" id="3.40.50.11810">
    <property type="match status" value="1"/>
</dbReference>
<dbReference type="EMBL" id="DSEC01000057">
    <property type="protein sequence ID" value="HER42984.1"/>
    <property type="molecule type" value="Genomic_DNA"/>
</dbReference>
<protein>
    <submittedName>
        <fullName evidence="3">Disulfide reductase</fullName>
    </submittedName>
</protein>
<dbReference type="PANTHER" id="PTHR42947:SF1">
    <property type="entry name" value="COB--COM HETERODISULFIDE REDUCTASE SUBUNIT B 1"/>
    <property type="match status" value="1"/>
</dbReference>
<dbReference type="Proteomes" id="UP000886069">
    <property type="component" value="Unassembled WGS sequence"/>
</dbReference>
<organism evidence="3">
    <name type="scientific">Eiseniibacteriota bacterium</name>
    <dbReference type="NCBI Taxonomy" id="2212470"/>
    <lineage>
        <taxon>Bacteria</taxon>
        <taxon>Candidatus Eiseniibacteriota</taxon>
    </lineage>
</organism>
<dbReference type="PANTHER" id="PTHR42947">
    <property type="entry name" value="COB--COM HETERODISULFIDE REDUCTASE SUBUNIT B 1"/>
    <property type="match status" value="1"/>
</dbReference>
<gene>
    <name evidence="3" type="ORF">ENO08_00810</name>
</gene>
<reference evidence="3" key="1">
    <citation type="journal article" date="2020" name="mSystems">
        <title>Genome- and Community-Level Interaction Insights into Carbon Utilization and Element Cycling Functions of Hydrothermarchaeota in Hydrothermal Sediment.</title>
        <authorList>
            <person name="Zhou Z."/>
            <person name="Liu Y."/>
            <person name="Xu W."/>
            <person name="Pan J."/>
            <person name="Luo Z.H."/>
            <person name="Li M."/>
        </authorList>
    </citation>
    <scope>NUCLEOTIDE SEQUENCE [LARGE SCALE GENOMIC DNA]</scope>
    <source>
        <strain evidence="3">SpSt-1233</strain>
    </source>
</reference>
<dbReference type="InterPro" id="IPR004017">
    <property type="entry name" value="Cys_rich_dom"/>
</dbReference>
<dbReference type="Gene3D" id="1.20.1050.140">
    <property type="match status" value="1"/>
</dbReference>
<feature type="domain" description="Cysteine-rich" evidence="2">
    <location>
        <begin position="147"/>
        <end position="235"/>
    </location>
</feature>
<evidence type="ECO:0000256" key="1">
    <source>
        <dbReference type="ARBA" id="ARBA00023002"/>
    </source>
</evidence>
<sequence>MKYTYYPGCSVMATANLYQESIDAIAPKLGLELEELDDWNCCGATAYMSVRELMSFAISARNLALAEPLHRDVVTPCSACYLVLNKTNQYFNEYPDIRKKLGQALEAGGLSYSGNVRVRHLLDVIANDVGPEKLSSIAVKKLEGLKVAPYYGCQIVRPEMGFDDPDDPQSMDGLIAAVGAEVVPFPMKTKCCGASLMGTEEEIALRLCCELLESAEAGGAHCIVTICPLCQMNLDVYQRKVNKLCGTKHDLPVLYFTQLIGLAMDLDRKALGLGRLAVKISKPMKEILQGA</sequence>